<comment type="subcellular location">
    <subcellularLocation>
        <location evidence="1">Membrane</location>
        <topology evidence="1">Multi-pass membrane protein</topology>
    </subcellularLocation>
</comment>
<dbReference type="InterPro" id="IPR000292">
    <property type="entry name" value="For/NO2_transpt"/>
</dbReference>
<dbReference type="EMBL" id="JABURA010000001">
    <property type="protein sequence ID" value="NUB91854.1"/>
    <property type="molecule type" value="Genomic_DNA"/>
</dbReference>
<keyword evidence="9" id="KW-1185">Reference proteome</keyword>
<evidence type="ECO:0000256" key="4">
    <source>
        <dbReference type="ARBA" id="ARBA00023136"/>
    </source>
</evidence>
<keyword evidence="2 5" id="KW-0812">Transmembrane</keyword>
<dbReference type="EMBL" id="JABUQZ010000001">
    <property type="protein sequence ID" value="NUC72321.1"/>
    <property type="molecule type" value="Genomic_DNA"/>
</dbReference>
<evidence type="ECO:0000313" key="7">
    <source>
        <dbReference type="EMBL" id="NUC72321.1"/>
    </source>
</evidence>
<dbReference type="RefSeq" id="WP_174680253.1">
    <property type="nucleotide sequence ID" value="NZ_JABUQZ010000001.1"/>
</dbReference>
<name>A0A8J8GP28_9EURY</name>
<accession>A0A8J8GP28</accession>
<feature type="transmembrane region" description="Helical" evidence="5">
    <location>
        <begin position="29"/>
        <end position="54"/>
    </location>
</feature>
<evidence type="ECO:0000256" key="2">
    <source>
        <dbReference type="ARBA" id="ARBA00022692"/>
    </source>
</evidence>
<dbReference type="InterPro" id="IPR023271">
    <property type="entry name" value="Aquaporin-like"/>
</dbReference>
<keyword evidence="4 5" id="KW-0472">Membrane</keyword>
<dbReference type="GO" id="GO:0015499">
    <property type="term" value="F:formate transmembrane transporter activity"/>
    <property type="evidence" value="ECO:0007669"/>
    <property type="project" value="TreeGrafter"/>
</dbReference>
<feature type="transmembrane region" description="Helical" evidence="5">
    <location>
        <begin position="111"/>
        <end position="136"/>
    </location>
</feature>
<dbReference type="PANTHER" id="PTHR30520:SF2">
    <property type="entry name" value="INNER MEMBRANE PROTEIN YFDC"/>
    <property type="match status" value="1"/>
</dbReference>
<feature type="transmembrane region" description="Helical" evidence="5">
    <location>
        <begin position="189"/>
        <end position="214"/>
    </location>
</feature>
<dbReference type="Pfam" id="PF01226">
    <property type="entry name" value="Form_Nir_trans"/>
    <property type="match status" value="1"/>
</dbReference>
<dbReference type="GO" id="GO:0005886">
    <property type="term" value="C:plasma membrane"/>
    <property type="evidence" value="ECO:0007669"/>
    <property type="project" value="TreeGrafter"/>
</dbReference>
<evidence type="ECO:0000256" key="3">
    <source>
        <dbReference type="ARBA" id="ARBA00022989"/>
    </source>
</evidence>
<evidence type="ECO:0000313" key="8">
    <source>
        <dbReference type="Proteomes" id="UP000728647"/>
    </source>
</evidence>
<proteinExistence type="predicted"/>
<dbReference type="Proteomes" id="UP000728647">
    <property type="component" value="Unassembled WGS sequence"/>
</dbReference>
<organism evidence="6 8">
    <name type="scientific">Haloterrigena gelatinilytica</name>
    <dbReference type="NCBI Taxonomy" id="2741724"/>
    <lineage>
        <taxon>Archaea</taxon>
        <taxon>Methanobacteriati</taxon>
        <taxon>Methanobacteriota</taxon>
        <taxon>Stenosarchaea group</taxon>
        <taxon>Halobacteria</taxon>
        <taxon>Halobacteriales</taxon>
        <taxon>Natrialbaceae</taxon>
        <taxon>Haloterrigena</taxon>
    </lineage>
</organism>
<evidence type="ECO:0000256" key="5">
    <source>
        <dbReference type="SAM" id="Phobius"/>
    </source>
</evidence>
<evidence type="ECO:0000313" key="6">
    <source>
        <dbReference type="EMBL" id="NUB91854.1"/>
    </source>
</evidence>
<evidence type="ECO:0000256" key="1">
    <source>
        <dbReference type="ARBA" id="ARBA00004141"/>
    </source>
</evidence>
<dbReference type="Gene3D" id="1.20.1080.10">
    <property type="entry name" value="Glycerol uptake facilitator protein"/>
    <property type="match status" value="1"/>
</dbReference>
<evidence type="ECO:0000313" key="9">
    <source>
        <dbReference type="Proteomes" id="UP001016761"/>
    </source>
</evidence>
<sequence>MSVAPDPPEIFDRAAEEGERRLDQSWLELISTGFIAGFTIVFGLAALGIVHAVLEPRIGDAAKLPGSLAFGLGLVMLVVGRSELFNENFFDPVATAIERDDSWLIGPLLRLWSVTFALNLVGGALMVLVLSVPGALPSGTGEALVTVATEIVHREPMGVFADSIAGGALVALLSHLLEAVDGVGGRIAMAYVVGVLLALGPFDHVIVTVLHVFFGMAFGADIGVGALGTTTAVVTAGNVVGGLGLVTFSHIAQVEGSPSSDG</sequence>
<keyword evidence="3 5" id="KW-1133">Transmembrane helix</keyword>
<dbReference type="PANTHER" id="PTHR30520">
    <property type="entry name" value="FORMATE TRANSPORTER-RELATED"/>
    <property type="match status" value="1"/>
</dbReference>
<reference evidence="6 9" key="1">
    <citation type="submission" date="2020-06" db="EMBL/GenBank/DDBJ databases">
        <title>Haloterrigena sp. nov., an extremely halophilic archaeon isolated from a saline sediment.</title>
        <authorList>
            <person name="Liu B.-B."/>
        </authorList>
    </citation>
    <scope>NUCLEOTIDE SEQUENCE</scope>
    <source>
        <strain evidence="6">SYSU A121-1</strain>
        <strain evidence="7 9">SYSU A558-1</strain>
    </source>
</reference>
<gene>
    <name evidence="6" type="ORF">HT576_12595</name>
    <name evidence="7" type="ORF">HTZ84_08355</name>
</gene>
<dbReference type="AlphaFoldDB" id="A0A8J8GP28"/>
<protein>
    <submittedName>
        <fullName evidence="6">Formate/nitrite transporter family protein</fullName>
    </submittedName>
</protein>
<dbReference type="OrthoDB" id="176259at2157"/>
<comment type="caution">
    <text evidence="6">The sequence shown here is derived from an EMBL/GenBank/DDBJ whole genome shotgun (WGS) entry which is preliminary data.</text>
</comment>
<dbReference type="Proteomes" id="UP001016761">
    <property type="component" value="Unassembled WGS sequence"/>
</dbReference>
<feature type="transmembrane region" description="Helical" evidence="5">
    <location>
        <begin position="157"/>
        <end position="177"/>
    </location>
</feature>